<keyword evidence="2 8" id="KW-0859">Xylose metabolism</keyword>
<dbReference type="Gene3D" id="3.30.420.40">
    <property type="match status" value="2"/>
</dbReference>
<comment type="function">
    <text evidence="8">Catalyzes the phosphorylation of D-xylulose to D-xylulose 5-phosphate.</text>
</comment>
<keyword evidence="7 8" id="KW-0119">Carbohydrate metabolism</keyword>
<dbReference type="NCBIfam" id="TIGR01312">
    <property type="entry name" value="XylB"/>
    <property type="match status" value="1"/>
</dbReference>
<accession>A0A9X8UMA2</accession>
<dbReference type="SUPFAM" id="SSF53067">
    <property type="entry name" value="Actin-like ATPase domain"/>
    <property type="match status" value="2"/>
</dbReference>
<evidence type="ECO:0000256" key="8">
    <source>
        <dbReference type="HAMAP-Rule" id="MF_02220"/>
    </source>
</evidence>
<evidence type="ECO:0000256" key="5">
    <source>
        <dbReference type="ARBA" id="ARBA00022777"/>
    </source>
</evidence>
<feature type="domain" description="Carbohydrate kinase FGGY C-terminal" evidence="12">
    <location>
        <begin position="262"/>
        <end position="456"/>
    </location>
</feature>
<dbReference type="HAMAP" id="MF_02220">
    <property type="entry name" value="XylB"/>
    <property type="match status" value="1"/>
</dbReference>
<dbReference type="Pfam" id="PF00370">
    <property type="entry name" value="FGGY_N"/>
    <property type="match status" value="1"/>
</dbReference>
<dbReference type="GO" id="GO:0005998">
    <property type="term" value="P:xylulose catabolic process"/>
    <property type="evidence" value="ECO:0007669"/>
    <property type="project" value="UniProtKB-UniRule"/>
</dbReference>
<evidence type="ECO:0000256" key="6">
    <source>
        <dbReference type="ARBA" id="ARBA00022840"/>
    </source>
</evidence>
<evidence type="ECO:0000256" key="10">
    <source>
        <dbReference type="RuleBase" id="RU364073"/>
    </source>
</evidence>
<sequence length="512" mass="55338">MSMDKLLLGIDVGTSGTKTVLCAGDGTLLSSKTVDYPLSQPQNGWAEQDPEDWWQAVLEGIRCVLKKSGGDPRRIAAVGLTGQMHGLIMLDRDGAVLRPAILWCDQRTERECRRMEELAGRERILEITGSPAMTGFTASKILWVKEHEPALYARCAHILLPKDYIRYRLTGEFATDVSDASGMQLLDIRTRRWSEELLSIFDIDASLLPALYESAQESGRVSRKAADETGLVPGAIVAGGAADNAAAAVSAGVVKEGKAFTTIGSSAVIYAISDHVRVDPKGRVHGLCAAAPGKWSVMSCTQAAGLSLKWLRDTCCAPETEQAQREGVDVYTLMDRLAEKIPIGAGKLIYLPYLMGERSPHPDPHCRGVFFGLSAMHTRAHLIRAVMEGVAFSQLSCLDVLRELELPVGEMTVCGGGAKSLLWRGMLTDLYGCPTDISLSDQGAAWGAALLAAVSAGLYQSVEQAVAATARPGHCLLPDRARHARYLPYYQLYLKLYDQLGGSFKALAGIEE</sequence>
<feature type="site" description="Important for activity" evidence="8">
    <location>
        <position position="11"/>
    </location>
</feature>
<dbReference type="InterPro" id="IPR006000">
    <property type="entry name" value="Xylulokinase"/>
</dbReference>
<protein>
    <recommendedName>
        <fullName evidence="8 10">Xylulose kinase</fullName>
        <shortName evidence="8 10">Xylulokinase</shortName>
        <ecNumber evidence="8 10">2.7.1.17</ecNumber>
    </recommendedName>
</protein>
<evidence type="ECO:0000313" key="13">
    <source>
        <dbReference type="EMBL" id="TCL45280.1"/>
    </source>
</evidence>
<dbReference type="PROSITE" id="PS00445">
    <property type="entry name" value="FGGY_KINASES_2"/>
    <property type="match status" value="1"/>
</dbReference>
<organism evidence="13 14">
    <name type="scientific">Harryflintia acetispora</name>
    <dbReference type="NCBI Taxonomy" id="1849041"/>
    <lineage>
        <taxon>Bacteria</taxon>
        <taxon>Bacillati</taxon>
        <taxon>Bacillota</taxon>
        <taxon>Clostridia</taxon>
        <taxon>Eubacteriales</taxon>
        <taxon>Oscillospiraceae</taxon>
        <taxon>Harryflintia</taxon>
    </lineage>
</organism>
<dbReference type="GO" id="GO:0004856">
    <property type="term" value="F:D-xylulokinase activity"/>
    <property type="evidence" value="ECO:0007669"/>
    <property type="project" value="UniProtKB-UniRule"/>
</dbReference>
<evidence type="ECO:0000256" key="7">
    <source>
        <dbReference type="ARBA" id="ARBA00023277"/>
    </source>
</evidence>
<dbReference type="InterPro" id="IPR043129">
    <property type="entry name" value="ATPase_NBD"/>
</dbReference>
<evidence type="ECO:0000256" key="2">
    <source>
        <dbReference type="ARBA" id="ARBA00022629"/>
    </source>
</evidence>
<feature type="binding site" evidence="8">
    <location>
        <begin position="84"/>
        <end position="85"/>
    </location>
    <ligand>
        <name>substrate</name>
    </ligand>
</feature>
<evidence type="ECO:0000256" key="9">
    <source>
        <dbReference type="RuleBase" id="RU003733"/>
    </source>
</evidence>
<evidence type="ECO:0000313" key="14">
    <source>
        <dbReference type="Proteomes" id="UP000294682"/>
    </source>
</evidence>
<dbReference type="EMBL" id="SLUK01000001">
    <property type="protein sequence ID" value="TCL45280.1"/>
    <property type="molecule type" value="Genomic_DNA"/>
</dbReference>
<gene>
    <name evidence="8 10" type="primary">xylB</name>
    <name evidence="13" type="ORF">EDD78_101263</name>
</gene>
<comment type="catalytic activity">
    <reaction evidence="8 10">
        <text>D-xylulose + ATP = D-xylulose 5-phosphate + ADP + H(+)</text>
        <dbReference type="Rhea" id="RHEA:10964"/>
        <dbReference type="ChEBI" id="CHEBI:15378"/>
        <dbReference type="ChEBI" id="CHEBI:17140"/>
        <dbReference type="ChEBI" id="CHEBI:30616"/>
        <dbReference type="ChEBI" id="CHEBI:57737"/>
        <dbReference type="ChEBI" id="CHEBI:456216"/>
        <dbReference type="EC" id="2.7.1.17"/>
    </reaction>
</comment>
<reference evidence="13 14" key="1">
    <citation type="submission" date="2019-03" db="EMBL/GenBank/DDBJ databases">
        <title>Genomic Encyclopedia of Type Strains, Phase IV (KMG-IV): sequencing the most valuable type-strain genomes for metagenomic binning, comparative biology and taxonomic classification.</title>
        <authorList>
            <person name="Goeker M."/>
        </authorList>
    </citation>
    <scope>NUCLEOTIDE SEQUENCE [LARGE SCALE GENOMIC DNA]</scope>
    <source>
        <strain evidence="13 14">DSM 100433</strain>
    </source>
</reference>
<dbReference type="PROSITE" id="PS00933">
    <property type="entry name" value="FGGY_KINASES_1"/>
    <property type="match status" value="1"/>
</dbReference>
<keyword evidence="3 8" id="KW-0808">Transferase</keyword>
<evidence type="ECO:0000259" key="12">
    <source>
        <dbReference type="Pfam" id="PF02782"/>
    </source>
</evidence>
<dbReference type="PANTHER" id="PTHR43095:SF5">
    <property type="entry name" value="XYLULOSE KINASE"/>
    <property type="match status" value="1"/>
</dbReference>
<dbReference type="InterPro" id="IPR018483">
    <property type="entry name" value="Carb_kinase_FGGY_CS"/>
</dbReference>
<keyword evidence="4 8" id="KW-0547">Nucleotide-binding</keyword>
<dbReference type="PANTHER" id="PTHR43095">
    <property type="entry name" value="SUGAR KINASE"/>
    <property type="match status" value="1"/>
</dbReference>
<dbReference type="Proteomes" id="UP000294682">
    <property type="component" value="Unassembled WGS sequence"/>
</dbReference>
<comment type="caution">
    <text evidence="13">The sequence shown here is derived from an EMBL/GenBank/DDBJ whole genome shotgun (WGS) entry which is preliminary data.</text>
</comment>
<dbReference type="CDD" id="cd07808">
    <property type="entry name" value="ASKHA_NBD_FGGY_EcXK-like"/>
    <property type="match status" value="1"/>
</dbReference>
<dbReference type="Pfam" id="PF02782">
    <property type="entry name" value="FGGY_C"/>
    <property type="match status" value="1"/>
</dbReference>
<keyword evidence="14" id="KW-1185">Reference proteome</keyword>
<feature type="domain" description="Carbohydrate kinase FGGY N-terminal" evidence="11">
    <location>
        <begin position="7"/>
        <end position="249"/>
    </location>
</feature>
<proteinExistence type="inferred from homology"/>
<comment type="similarity">
    <text evidence="1 8 9">Belongs to the FGGY kinase family.</text>
</comment>
<dbReference type="InterPro" id="IPR000577">
    <property type="entry name" value="Carb_kinase_FGGY"/>
</dbReference>
<evidence type="ECO:0000256" key="3">
    <source>
        <dbReference type="ARBA" id="ARBA00022679"/>
    </source>
</evidence>
<dbReference type="InterPro" id="IPR018485">
    <property type="entry name" value="FGGY_C"/>
</dbReference>
<dbReference type="GO" id="GO:0005524">
    <property type="term" value="F:ATP binding"/>
    <property type="evidence" value="ECO:0007669"/>
    <property type="project" value="UniProtKB-UniRule"/>
</dbReference>
<dbReference type="InterPro" id="IPR050406">
    <property type="entry name" value="FGGY_Carb_Kinase"/>
</dbReference>
<keyword evidence="6 8" id="KW-0067">ATP-binding</keyword>
<dbReference type="PIRSF" id="PIRSF000538">
    <property type="entry name" value="GlpK"/>
    <property type="match status" value="1"/>
</dbReference>
<dbReference type="GO" id="GO:0042732">
    <property type="term" value="P:D-xylose metabolic process"/>
    <property type="evidence" value="ECO:0007669"/>
    <property type="project" value="UniProtKB-KW"/>
</dbReference>
<evidence type="ECO:0000256" key="4">
    <source>
        <dbReference type="ARBA" id="ARBA00022741"/>
    </source>
</evidence>
<evidence type="ECO:0000259" key="11">
    <source>
        <dbReference type="Pfam" id="PF00370"/>
    </source>
</evidence>
<dbReference type="InterPro" id="IPR018484">
    <property type="entry name" value="FGGY_N"/>
</dbReference>
<dbReference type="AlphaFoldDB" id="A0A9X8UMA2"/>
<dbReference type="RefSeq" id="WP_350308569.1">
    <property type="nucleotide sequence ID" value="NZ_SLUK01000001.1"/>
</dbReference>
<feature type="active site" description="Proton acceptor" evidence="8">
    <location>
        <position position="243"/>
    </location>
</feature>
<keyword evidence="5 8" id="KW-0418">Kinase</keyword>
<dbReference type="EC" id="2.7.1.17" evidence="8 10"/>
<evidence type="ECO:0000256" key="1">
    <source>
        <dbReference type="ARBA" id="ARBA00009156"/>
    </source>
</evidence>
<name>A0A9X8UMA2_9FIRM</name>